<accession>A0AAN5AJZ3</accession>
<dbReference type="InterPro" id="IPR022719">
    <property type="entry name" value="Motility-assoc_prot_GldM_C"/>
</dbReference>
<keyword evidence="7" id="KW-1185">Reference proteome</keyword>
<dbReference type="InterPro" id="IPR048405">
    <property type="entry name" value="GldM_Ig-like-1"/>
</dbReference>
<protein>
    <recommendedName>
        <fullName evidence="8">Gliding motility protein GldM</fullName>
    </recommendedName>
</protein>
<name>A0AAN5AJZ3_9BACT</name>
<dbReference type="Pfam" id="PF12080">
    <property type="entry name" value="GldM_4th"/>
    <property type="match status" value="1"/>
</dbReference>
<dbReference type="EMBL" id="BQKE01000001">
    <property type="protein sequence ID" value="GJM62215.1"/>
    <property type="molecule type" value="Genomic_DNA"/>
</dbReference>
<dbReference type="Pfam" id="PF21602">
    <property type="entry name" value="GldM_3rd"/>
    <property type="match status" value="1"/>
</dbReference>
<reference evidence="6 7" key="1">
    <citation type="submission" date="2021-12" db="EMBL/GenBank/DDBJ databases">
        <title>Genome sequencing of bacteria with rrn-lacking chromosome and rrn-plasmid.</title>
        <authorList>
            <person name="Anda M."/>
            <person name="Iwasaki W."/>
        </authorList>
    </citation>
    <scope>NUCLEOTIDE SEQUENCE [LARGE SCALE GENOMIC DNA]</scope>
    <source>
        <strain evidence="6 7">NBRC 15940</strain>
    </source>
</reference>
<evidence type="ECO:0000259" key="4">
    <source>
        <dbReference type="Pfam" id="PF21601"/>
    </source>
</evidence>
<proteinExistence type="predicted"/>
<keyword evidence="1" id="KW-0472">Membrane</keyword>
<dbReference type="Pfam" id="PF12081">
    <property type="entry name" value="GldM_1st"/>
    <property type="match status" value="1"/>
</dbReference>
<evidence type="ECO:0000259" key="2">
    <source>
        <dbReference type="Pfam" id="PF12080"/>
    </source>
</evidence>
<dbReference type="Proteomes" id="UP001310022">
    <property type="component" value="Unassembled WGS sequence"/>
</dbReference>
<keyword evidence="1" id="KW-1133">Transmembrane helix</keyword>
<evidence type="ECO:0000256" key="1">
    <source>
        <dbReference type="SAM" id="Phobius"/>
    </source>
</evidence>
<dbReference type="AlphaFoldDB" id="A0AAN5AJZ3"/>
<feature type="domain" description="Gliding motility-associated protein GldM first immunoglobulin-like" evidence="4">
    <location>
        <begin position="227"/>
        <end position="331"/>
    </location>
</feature>
<keyword evidence="1" id="KW-0812">Transmembrane</keyword>
<gene>
    <name evidence="6" type="ORF">PEDI_27670</name>
</gene>
<evidence type="ECO:0008006" key="8">
    <source>
        <dbReference type="Google" id="ProtNLM"/>
    </source>
</evidence>
<dbReference type="InterPro" id="IPR019859">
    <property type="entry name" value="Motility-assoc_prot_GldM"/>
</dbReference>
<evidence type="ECO:0000259" key="3">
    <source>
        <dbReference type="Pfam" id="PF12081"/>
    </source>
</evidence>
<feature type="domain" description="Gliding motility-associated protein GldM N-terminal" evidence="3">
    <location>
        <begin position="32"/>
        <end position="221"/>
    </location>
</feature>
<comment type="caution">
    <text evidence="6">The sequence shown here is derived from an EMBL/GenBank/DDBJ whole genome shotgun (WGS) entry which is preliminary data.</text>
</comment>
<dbReference type="Pfam" id="PF21601">
    <property type="entry name" value="GldM_2nd"/>
    <property type="match status" value="1"/>
</dbReference>
<organism evidence="6 7">
    <name type="scientific">Persicobacter diffluens</name>
    <dbReference type="NCBI Taxonomy" id="981"/>
    <lineage>
        <taxon>Bacteria</taxon>
        <taxon>Pseudomonadati</taxon>
        <taxon>Bacteroidota</taxon>
        <taxon>Cytophagia</taxon>
        <taxon>Cytophagales</taxon>
        <taxon>Persicobacteraceae</taxon>
        <taxon>Persicobacter</taxon>
    </lineage>
</organism>
<feature type="domain" description="Gliding motility-associated protein GldM second immunoglobulin-like" evidence="5">
    <location>
        <begin position="333"/>
        <end position="411"/>
    </location>
</feature>
<dbReference type="InterPro" id="IPR048406">
    <property type="entry name" value="GldM_Ig-like-2"/>
</dbReference>
<evidence type="ECO:0000313" key="6">
    <source>
        <dbReference type="EMBL" id="GJM62215.1"/>
    </source>
</evidence>
<dbReference type="RefSeq" id="WP_338237540.1">
    <property type="nucleotide sequence ID" value="NZ_BQKE01000001.1"/>
</dbReference>
<evidence type="ECO:0000259" key="5">
    <source>
        <dbReference type="Pfam" id="PF21602"/>
    </source>
</evidence>
<evidence type="ECO:0000313" key="7">
    <source>
        <dbReference type="Proteomes" id="UP001310022"/>
    </source>
</evidence>
<dbReference type="NCBIfam" id="TIGR03517">
    <property type="entry name" value="GldM_gliding"/>
    <property type="match status" value="1"/>
</dbReference>
<feature type="domain" description="Gliding motility-associated protein GldM C-terminal" evidence="2">
    <location>
        <begin position="414"/>
        <end position="533"/>
    </location>
</feature>
<dbReference type="InterPro" id="IPR022720">
    <property type="entry name" value="Motility-assoc_prot_GldM_N"/>
</dbReference>
<sequence>MAGGKETPRQQLIGLMYIVFLALIAMQVSGSVMEKFHIINQSLIRSNNETNVSNGILVDKAMKAKVDESGREQDKLVLQKAREVRELTSKALNYVDGLKDELTEKTGGIDEATGLPKGMTDEDKVATWFIQQKKGDEVKEQLNAYVAGIREVAGSVDVNVDLKDIALEPGDMPEYANNKEVRKKDFKSFNFEHTPMISVLASLSQFESEILAREAQTLKALGDKIGAGTIQFDEIVPMVLPESQVVAAGAKYKAQMFIAASSSGIKPTMALNNKQIKVNADGKGEVEFTATPGKYDKDGLARKTFKATISIPKAGGEAEKFEEEIEYFVAKPVIQIQSASVQALYLNCGNELNVQVPALGSAYQPSFRAKGGKTFAGSKKGIVTVVPNSKAVALTVSSGGNVIGTENFKVRQIPLPTIEIFNMKGKKVNLKNGESSANMRKVRLQATPDKSFAEFLPNDSKYRIQEAEITLAQGSRPVAKPIKVTNGQADLGAIMGKAKAGMRLVVEVKKVVRKNFRNEIEVVDMGADVVTNIAISN</sequence>
<feature type="transmembrane region" description="Helical" evidence="1">
    <location>
        <begin position="12"/>
        <end position="33"/>
    </location>
</feature>